<evidence type="ECO:0000256" key="1">
    <source>
        <dbReference type="SAM" id="MobiDB-lite"/>
    </source>
</evidence>
<accession>A0A7S2FH02</accession>
<feature type="compositionally biased region" description="Basic and acidic residues" evidence="1">
    <location>
        <begin position="95"/>
        <end position="104"/>
    </location>
</feature>
<feature type="region of interest" description="Disordered" evidence="1">
    <location>
        <begin position="95"/>
        <end position="123"/>
    </location>
</feature>
<dbReference type="Gene3D" id="3.80.10.10">
    <property type="entry name" value="Ribonuclease Inhibitor"/>
    <property type="match status" value="1"/>
</dbReference>
<evidence type="ECO:0000313" key="2">
    <source>
        <dbReference type="EMBL" id="CAD9393608.1"/>
    </source>
</evidence>
<dbReference type="InterPro" id="IPR032675">
    <property type="entry name" value="LRR_dom_sf"/>
</dbReference>
<gene>
    <name evidence="2" type="ORF">CBRE1094_LOCUS1078</name>
</gene>
<sequence>MEILDVRGNALHMLPPALGSLSKLRKLELARNKLTALPSSMKDSPESLQVDCAGNTGLVSPPFALAKQGIQAIRRYFASDAREVERLSAPRAEEVAMPSVEHRKQMTAQRGRPPQKLEGASSRHNWTRASEWLLLV</sequence>
<dbReference type="EMBL" id="HBGU01002066">
    <property type="protein sequence ID" value="CAD9393608.1"/>
    <property type="molecule type" value="Transcribed_RNA"/>
</dbReference>
<dbReference type="SUPFAM" id="SSF52058">
    <property type="entry name" value="L domain-like"/>
    <property type="match status" value="1"/>
</dbReference>
<protein>
    <submittedName>
        <fullName evidence="2">Uncharacterized protein</fullName>
    </submittedName>
</protein>
<dbReference type="AlphaFoldDB" id="A0A7S2FH02"/>
<organism evidence="2">
    <name type="scientific">Haptolina brevifila</name>
    <dbReference type="NCBI Taxonomy" id="156173"/>
    <lineage>
        <taxon>Eukaryota</taxon>
        <taxon>Haptista</taxon>
        <taxon>Haptophyta</taxon>
        <taxon>Prymnesiophyceae</taxon>
        <taxon>Prymnesiales</taxon>
        <taxon>Prymnesiaceae</taxon>
        <taxon>Haptolina</taxon>
    </lineage>
</organism>
<reference evidence="2" key="1">
    <citation type="submission" date="2021-01" db="EMBL/GenBank/DDBJ databases">
        <authorList>
            <person name="Corre E."/>
            <person name="Pelletier E."/>
            <person name="Niang G."/>
            <person name="Scheremetjew M."/>
            <person name="Finn R."/>
            <person name="Kale V."/>
            <person name="Holt S."/>
            <person name="Cochrane G."/>
            <person name="Meng A."/>
            <person name="Brown T."/>
            <person name="Cohen L."/>
        </authorList>
    </citation>
    <scope>NUCLEOTIDE SEQUENCE</scope>
    <source>
        <strain evidence="2">UTEX LB 985</strain>
    </source>
</reference>
<proteinExistence type="predicted"/>
<name>A0A7S2FH02_9EUKA</name>